<dbReference type="InterPro" id="IPR039424">
    <property type="entry name" value="SBP_5"/>
</dbReference>
<proteinExistence type="predicted"/>
<evidence type="ECO:0000256" key="1">
    <source>
        <dbReference type="SAM" id="SignalP"/>
    </source>
</evidence>
<dbReference type="Gene3D" id="3.10.105.10">
    <property type="entry name" value="Dipeptide-binding Protein, Domain 3"/>
    <property type="match status" value="1"/>
</dbReference>
<protein>
    <recommendedName>
        <fullName evidence="2">Solute-binding protein family 5 domain-containing protein</fullName>
    </recommendedName>
</protein>
<feature type="signal peptide" evidence="1">
    <location>
        <begin position="1"/>
        <end position="20"/>
    </location>
</feature>
<keyword evidence="1" id="KW-0732">Signal</keyword>
<dbReference type="PATRIC" id="fig|2033.7.peg.1913"/>
<dbReference type="Gene3D" id="3.90.76.10">
    <property type="entry name" value="Dipeptide-binding Protein, Domain 1"/>
    <property type="match status" value="1"/>
</dbReference>
<dbReference type="RefSeq" id="WP_058613742.1">
    <property type="nucleotide sequence ID" value="NZ_LDRV01000036.1"/>
</dbReference>
<dbReference type="PANTHER" id="PTHR30290:SF82">
    <property type="entry name" value="ABC-TYPE DIPEPTIDE_OLIGOPEPTIDE TRANSPORT SYSTEM, PERIPLASMIC COMPONENT"/>
    <property type="match status" value="1"/>
</dbReference>
<dbReference type="GO" id="GO:0043190">
    <property type="term" value="C:ATP-binding cassette (ABC) transporter complex"/>
    <property type="evidence" value="ECO:0007669"/>
    <property type="project" value="InterPro"/>
</dbReference>
<evidence type="ECO:0000259" key="2">
    <source>
        <dbReference type="Pfam" id="PF00496"/>
    </source>
</evidence>
<dbReference type="PIRSF" id="PIRSF002741">
    <property type="entry name" value="MppA"/>
    <property type="match status" value="1"/>
</dbReference>
<sequence length="556" mass="59859">MILRSSRRGLALAAALGATAIAVSGCVSPGGDQNGISIATGSLGDITKNFNPFSPNVLQPTLGAIYEPLFFYNTISAGDPEPMLGTEFAWNDDATELTIELRPDVQWSDGEAFTADDVVFTYDLLAKTPEINTIGYAGEATAVDDDTVTVSFAEPSLPIGPELIGRTAIVPEHLWSGFDDVVNFVNDAPVGTGPFTLASFTPQSYVLSRNENYWQPDRPQLETLRYVSFASGDAAITAMTNGQLDWNTGLVPNFAEQVENDPYLEQINTPINQTTWVACAEASLGCSGPQTDPAVRLAISAAIDRQEIIDIAFEGLGGAVSPALLLPERDADLIAPDLAVQTPPNADPDEAASLLTAAGWSRGSDGFFAKDGQKLSVTVQVPQEWTDYVTAIEVASQQLAAAGIDLKPEALPGAQWNERRFSGDFQFTMDGVYQGPAPDPYYIYATYFTTDATAPVGQQAPTSYSRYSDPAVDQLVAAARVELDPEKRKETYFEIQRVISQAMPYIPVLVVPTVTYYSTRNATGWPTEDDLYAFPASWSIWNLGVVTARLQPAAAQ</sequence>
<evidence type="ECO:0000313" key="4">
    <source>
        <dbReference type="Proteomes" id="UP000072189"/>
    </source>
</evidence>
<dbReference type="GO" id="GO:0015833">
    <property type="term" value="P:peptide transport"/>
    <property type="evidence" value="ECO:0007669"/>
    <property type="project" value="TreeGrafter"/>
</dbReference>
<dbReference type="InterPro" id="IPR030678">
    <property type="entry name" value="Peptide/Ni-bd"/>
</dbReference>
<dbReference type="Proteomes" id="UP000072189">
    <property type="component" value="Unassembled WGS sequence"/>
</dbReference>
<dbReference type="InterPro" id="IPR000914">
    <property type="entry name" value="SBP_5_dom"/>
</dbReference>
<dbReference type="EMBL" id="LDRV01000036">
    <property type="protein sequence ID" value="KTS13066.1"/>
    <property type="molecule type" value="Genomic_DNA"/>
</dbReference>
<feature type="domain" description="Solute-binding protein family 5" evidence="2">
    <location>
        <begin position="80"/>
        <end position="452"/>
    </location>
</feature>
<feature type="chain" id="PRO_5007545043" description="Solute-binding protein family 5 domain-containing protein" evidence="1">
    <location>
        <begin position="21"/>
        <end position="556"/>
    </location>
</feature>
<dbReference type="GO" id="GO:0042597">
    <property type="term" value="C:periplasmic space"/>
    <property type="evidence" value="ECO:0007669"/>
    <property type="project" value="UniProtKB-ARBA"/>
</dbReference>
<dbReference type="CDD" id="cd08509">
    <property type="entry name" value="PBP2_TmCBP_oligosaccharides_like"/>
    <property type="match status" value="1"/>
</dbReference>
<accession>A0A147F8Z7</accession>
<dbReference type="AlphaFoldDB" id="A0A147F8Z7"/>
<dbReference type="PROSITE" id="PS51257">
    <property type="entry name" value="PROKAR_LIPOPROTEIN"/>
    <property type="match status" value="1"/>
</dbReference>
<comment type="caution">
    <text evidence="3">The sequence shown here is derived from an EMBL/GenBank/DDBJ whole genome shotgun (WGS) entry which is preliminary data.</text>
</comment>
<dbReference type="Pfam" id="PF00496">
    <property type="entry name" value="SBP_bac_5"/>
    <property type="match status" value="1"/>
</dbReference>
<dbReference type="PANTHER" id="PTHR30290">
    <property type="entry name" value="PERIPLASMIC BINDING COMPONENT OF ABC TRANSPORTER"/>
    <property type="match status" value="1"/>
</dbReference>
<dbReference type="Gene3D" id="3.40.190.10">
    <property type="entry name" value="Periplasmic binding protein-like II"/>
    <property type="match status" value="1"/>
</dbReference>
<gene>
    <name evidence="3" type="ORF">RSA3_06560</name>
</gene>
<dbReference type="GO" id="GO:1904680">
    <property type="term" value="F:peptide transmembrane transporter activity"/>
    <property type="evidence" value="ECO:0007669"/>
    <property type="project" value="TreeGrafter"/>
</dbReference>
<name>A0A147F8Z7_MICTE</name>
<dbReference type="SUPFAM" id="SSF53850">
    <property type="entry name" value="Periplasmic binding protein-like II"/>
    <property type="match status" value="1"/>
</dbReference>
<organism evidence="3 4">
    <name type="scientific">Microbacterium testaceum</name>
    <name type="common">Aureobacterium testaceum</name>
    <name type="synonym">Brevibacterium testaceum</name>
    <dbReference type="NCBI Taxonomy" id="2033"/>
    <lineage>
        <taxon>Bacteria</taxon>
        <taxon>Bacillati</taxon>
        <taxon>Actinomycetota</taxon>
        <taxon>Actinomycetes</taxon>
        <taxon>Micrococcales</taxon>
        <taxon>Microbacteriaceae</taxon>
        <taxon>Microbacterium</taxon>
    </lineage>
</organism>
<evidence type="ECO:0000313" key="3">
    <source>
        <dbReference type="EMBL" id="KTS13066.1"/>
    </source>
</evidence>
<reference evidence="3 4" key="1">
    <citation type="journal article" date="2016" name="Front. Microbiol.">
        <title>Genomic Resource of Rice Seed Associated Bacteria.</title>
        <authorList>
            <person name="Midha S."/>
            <person name="Bansal K."/>
            <person name="Sharma S."/>
            <person name="Kumar N."/>
            <person name="Patil P.P."/>
            <person name="Chaudhry V."/>
            <person name="Patil P.B."/>
        </authorList>
    </citation>
    <scope>NUCLEOTIDE SEQUENCE [LARGE SCALE GENOMIC DNA]</scope>
    <source>
        <strain evidence="3 4">RSA3</strain>
    </source>
</reference>